<evidence type="ECO:0000256" key="1">
    <source>
        <dbReference type="SAM" id="Phobius"/>
    </source>
</evidence>
<feature type="transmembrane region" description="Helical" evidence="1">
    <location>
        <begin position="54"/>
        <end position="75"/>
    </location>
</feature>
<dbReference type="Proteomes" id="UP000292704">
    <property type="component" value="Unassembled WGS sequence"/>
</dbReference>
<name>A0A482Y046_9EURY</name>
<comment type="caution">
    <text evidence="2">The sequence shown here is derived from an EMBL/GenBank/DDBJ whole genome shotgun (WGS) entry which is preliminary data.</text>
</comment>
<keyword evidence="1" id="KW-0812">Transmembrane</keyword>
<proteinExistence type="predicted"/>
<dbReference type="EMBL" id="SHMR01000001">
    <property type="protein sequence ID" value="RZH68230.1"/>
    <property type="molecule type" value="Genomic_DNA"/>
</dbReference>
<reference evidence="2 3" key="1">
    <citation type="submission" date="2019-02" db="EMBL/GenBank/DDBJ databases">
        <title>Genome analysis provides insights into bioremediation potentialities and Haloocin production by Natrinema altunense strain 4.1R isolated from Chott Douz in Tunisian desert.</title>
        <authorList>
            <person name="Najjari A."/>
            <person name="Youssef N."/>
            <person name="Ben Dhia O."/>
            <person name="Ferjani R."/>
            <person name="El Hidri D."/>
            <person name="Ouzari H.I."/>
            <person name="Cherif A."/>
        </authorList>
    </citation>
    <scope>NUCLEOTIDE SEQUENCE [LARGE SCALE GENOMIC DNA]</scope>
    <source>
        <strain evidence="2 3">4.1R</strain>
    </source>
</reference>
<feature type="transmembrane region" description="Helical" evidence="1">
    <location>
        <begin position="12"/>
        <end position="34"/>
    </location>
</feature>
<dbReference type="AlphaFoldDB" id="A0A482Y046"/>
<evidence type="ECO:0000313" key="2">
    <source>
        <dbReference type="EMBL" id="RZH68230.1"/>
    </source>
</evidence>
<dbReference type="STRING" id="222984.GCA_000731985_01834"/>
<sequence>MFRALLERVATALLGRFLLAVALVVPALGVALLLSGGTELLLTVGFSRRVAGPIAAGAATIGSVVGLAAFGYFVVEW</sequence>
<keyword evidence="1" id="KW-1133">Transmembrane helix</keyword>
<organism evidence="2 3">
    <name type="scientific">Natrinema altunense</name>
    <dbReference type="NCBI Taxonomy" id="222984"/>
    <lineage>
        <taxon>Archaea</taxon>
        <taxon>Methanobacteriati</taxon>
        <taxon>Methanobacteriota</taxon>
        <taxon>Stenosarchaea group</taxon>
        <taxon>Halobacteria</taxon>
        <taxon>Halobacteriales</taxon>
        <taxon>Natrialbaceae</taxon>
        <taxon>Natrinema</taxon>
    </lineage>
</organism>
<gene>
    <name evidence="2" type="ORF">ELS17_01800</name>
</gene>
<evidence type="ECO:0000313" key="3">
    <source>
        <dbReference type="Proteomes" id="UP000292704"/>
    </source>
</evidence>
<accession>A0A482Y046</accession>
<protein>
    <submittedName>
        <fullName evidence="2">Uncharacterized protein</fullName>
    </submittedName>
</protein>
<dbReference type="RefSeq" id="WP_130169291.1">
    <property type="nucleotide sequence ID" value="NZ_SHMR01000001.1"/>
</dbReference>
<keyword evidence="1" id="KW-0472">Membrane</keyword>